<dbReference type="PROSITE" id="PS50862">
    <property type="entry name" value="AA_TRNA_LIGASE_II"/>
    <property type="match status" value="1"/>
</dbReference>
<dbReference type="InterPro" id="IPR010978">
    <property type="entry name" value="tRNA-bd_arm"/>
</dbReference>
<keyword evidence="7" id="KW-0030">Aminoacyl-tRNA synthetase</keyword>
<gene>
    <name evidence="12" type="ORF">PCOS0759_LOCUS3556</name>
</gene>
<dbReference type="PRINTS" id="PR00981">
    <property type="entry name" value="TRNASYNTHSER"/>
</dbReference>
<evidence type="ECO:0000256" key="1">
    <source>
        <dbReference type="ARBA" id="ARBA00010728"/>
    </source>
</evidence>
<feature type="binding site" evidence="10">
    <location>
        <begin position="320"/>
        <end position="323"/>
    </location>
    <ligand>
        <name>ATP</name>
        <dbReference type="ChEBI" id="CHEBI:30616"/>
    </ligand>
</feature>
<name>A0A7S1KQS8_9EUKA</name>
<keyword evidence="5 10" id="KW-0067">ATP-binding</keyword>
<evidence type="ECO:0000256" key="3">
    <source>
        <dbReference type="ARBA" id="ARBA00022598"/>
    </source>
</evidence>
<evidence type="ECO:0000256" key="8">
    <source>
        <dbReference type="ARBA" id="ARBA00031113"/>
    </source>
</evidence>
<keyword evidence="6" id="KW-0648">Protein biosynthesis</keyword>
<feature type="binding site" evidence="9">
    <location>
        <position position="304"/>
    </location>
    <ligand>
        <name>L-serine</name>
        <dbReference type="ChEBI" id="CHEBI:33384"/>
    </ligand>
</feature>
<sequence>MLDINLFRKDKGGNPELVRESEKRRYAKEDLVSVIMDKDEEWRTLRGELDFLNKYKRLASKVYGKLLGQMKKNKQEIPEVDDTPLPESLTKDLTKTFADKANYETLDFLSLKKLIAFIDSEQKRTTESISVAETTRDNTLKKIGNIVHETCVVHNNEDFNGVEKEWGTPKTKEDAPFNHVDLMTAIGGVDLDAGALVSGSRGYFLMGSLVRLNQALIAYGMDFLEKKGYVPVQTPFFMNKEIMQCVAQLEQFDEELYHVSEGDDKDVKYLIATSEQPICALNMNKWITEEQLPIKYVGISTCFRKEAGSHGRDTAGIFRVHQFEKIEQFVITSPRDNISWKMQEEMLKNSEDFYQSLEIPYRVVNIVSGKLNNAAAKKLDLEAWFPNSQTYRELVSCSNCTDYQSRRLNIRFGVPGKNKQQDNGLEKEYVHMLNSTLTATSRTLCCILENNQTDEGIVVPKILRNYMGGLEMIKYVRQPVDGSQQQKKK</sequence>
<dbReference type="Gene3D" id="1.10.287.40">
    <property type="entry name" value="Serine-tRNA synthetase, tRNA binding domain"/>
    <property type="match status" value="1"/>
</dbReference>
<dbReference type="SUPFAM" id="SSF55681">
    <property type="entry name" value="Class II aaRS and biotin synthetases"/>
    <property type="match status" value="1"/>
</dbReference>
<evidence type="ECO:0000256" key="5">
    <source>
        <dbReference type="ARBA" id="ARBA00022840"/>
    </source>
</evidence>
<dbReference type="Pfam" id="PF00587">
    <property type="entry name" value="tRNA-synt_2b"/>
    <property type="match status" value="1"/>
</dbReference>
<dbReference type="GO" id="GO:0005524">
    <property type="term" value="F:ATP binding"/>
    <property type="evidence" value="ECO:0007669"/>
    <property type="project" value="UniProtKB-KW"/>
</dbReference>
<keyword evidence="4" id="KW-0547">Nucleotide-binding</keyword>
<dbReference type="PANTHER" id="PTHR11778">
    <property type="entry name" value="SERYL-TRNA SYNTHETASE"/>
    <property type="match status" value="1"/>
</dbReference>
<evidence type="ECO:0000256" key="4">
    <source>
        <dbReference type="ARBA" id="ARBA00022741"/>
    </source>
</evidence>
<accession>A0A7S1KQS8</accession>
<feature type="binding site" evidence="9">
    <location>
        <position position="434"/>
    </location>
    <ligand>
        <name>L-serine</name>
        <dbReference type="ChEBI" id="CHEBI:33384"/>
    </ligand>
</feature>
<feature type="binding site" evidence="9">
    <location>
        <position position="327"/>
    </location>
    <ligand>
        <name>L-serine</name>
        <dbReference type="ChEBI" id="CHEBI:33384"/>
    </ligand>
</feature>
<dbReference type="InterPro" id="IPR006195">
    <property type="entry name" value="aa-tRNA-synth_II"/>
</dbReference>
<keyword evidence="3" id="KW-0436">Ligase</keyword>
<dbReference type="InterPro" id="IPR015866">
    <property type="entry name" value="Ser-tRNA-synth_1_N"/>
</dbReference>
<evidence type="ECO:0000256" key="2">
    <source>
        <dbReference type="ARBA" id="ARBA00012840"/>
    </source>
</evidence>
<feature type="binding site" evidence="10">
    <location>
        <begin position="304"/>
        <end position="306"/>
    </location>
    <ligand>
        <name>ATP</name>
        <dbReference type="ChEBI" id="CHEBI:30616"/>
    </ligand>
</feature>
<evidence type="ECO:0000256" key="7">
    <source>
        <dbReference type="ARBA" id="ARBA00023146"/>
    </source>
</evidence>
<feature type="binding site" evidence="9">
    <location>
        <position position="273"/>
    </location>
    <ligand>
        <name>L-serine</name>
        <dbReference type="ChEBI" id="CHEBI:33384"/>
    </ligand>
</feature>
<feature type="binding site" evidence="10">
    <location>
        <begin position="393"/>
        <end position="396"/>
    </location>
    <ligand>
        <name>ATP</name>
        <dbReference type="ChEBI" id="CHEBI:30616"/>
    </ligand>
</feature>
<evidence type="ECO:0000259" key="11">
    <source>
        <dbReference type="PROSITE" id="PS50862"/>
    </source>
</evidence>
<dbReference type="EC" id="6.1.1.11" evidence="2"/>
<evidence type="ECO:0000256" key="10">
    <source>
        <dbReference type="PIRSR" id="PIRSR001529-2"/>
    </source>
</evidence>
<organism evidence="12">
    <name type="scientific">Percolomonas cosmopolitus</name>
    <dbReference type="NCBI Taxonomy" id="63605"/>
    <lineage>
        <taxon>Eukaryota</taxon>
        <taxon>Discoba</taxon>
        <taxon>Heterolobosea</taxon>
        <taxon>Tetramitia</taxon>
        <taxon>Eutetramitia</taxon>
        <taxon>Percolomonadidae</taxon>
        <taxon>Percolomonas</taxon>
    </lineage>
</organism>
<proteinExistence type="inferred from homology"/>
<evidence type="ECO:0000256" key="9">
    <source>
        <dbReference type="PIRSR" id="PIRSR001529-1"/>
    </source>
</evidence>
<dbReference type="FunFam" id="3.30.930.10:FF:000026">
    <property type="entry name" value="Seryl-tRNA synthetase, cytoplasmic"/>
    <property type="match status" value="1"/>
</dbReference>
<dbReference type="GO" id="GO:0006434">
    <property type="term" value="P:seryl-tRNA aminoacylation"/>
    <property type="evidence" value="ECO:0007669"/>
    <property type="project" value="InterPro"/>
</dbReference>
<evidence type="ECO:0000313" key="12">
    <source>
        <dbReference type="EMBL" id="CAD9080316.1"/>
    </source>
</evidence>
<feature type="site" description="Important for serine binding" evidence="9">
    <location>
        <position position="436"/>
    </location>
</feature>
<protein>
    <recommendedName>
        <fullName evidence="2">serine--tRNA ligase</fullName>
        <ecNumber evidence="2">6.1.1.11</ecNumber>
    </recommendedName>
    <alternativeName>
        <fullName evidence="8">Seryl-tRNA synthetase</fullName>
    </alternativeName>
</protein>
<comment type="similarity">
    <text evidence="1">Belongs to the class-II aminoacyl-tRNA synthetase family. Type-1 seryl-tRNA synthetase subfamily.</text>
</comment>
<evidence type="ECO:0000256" key="6">
    <source>
        <dbReference type="ARBA" id="ARBA00022917"/>
    </source>
</evidence>
<dbReference type="Gene3D" id="3.30.930.10">
    <property type="entry name" value="Bira Bifunctional Protein, Domain 2"/>
    <property type="match status" value="1"/>
</dbReference>
<dbReference type="InterPro" id="IPR002317">
    <property type="entry name" value="Ser-tRNA-ligase_type_1"/>
</dbReference>
<dbReference type="SUPFAM" id="SSF46589">
    <property type="entry name" value="tRNA-binding arm"/>
    <property type="match status" value="1"/>
</dbReference>
<dbReference type="InterPro" id="IPR033729">
    <property type="entry name" value="SerRS_core"/>
</dbReference>
<reference evidence="12" key="1">
    <citation type="submission" date="2021-01" db="EMBL/GenBank/DDBJ databases">
        <authorList>
            <person name="Corre E."/>
            <person name="Pelletier E."/>
            <person name="Niang G."/>
            <person name="Scheremetjew M."/>
            <person name="Finn R."/>
            <person name="Kale V."/>
            <person name="Holt S."/>
            <person name="Cochrane G."/>
            <person name="Meng A."/>
            <person name="Brown T."/>
            <person name="Cohen L."/>
        </authorList>
    </citation>
    <scope>NUCLEOTIDE SEQUENCE</scope>
    <source>
        <strain evidence="12">WS</strain>
    </source>
</reference>
<dbReference type="CDD" id="cd00770">
    <property type="entry name" value="SerRS_core"/>
    <property type="match status" value="1"/>
</dbReference>
<dbReference type="NCBIfam" id="TIGR00414">
    <property type="entry name" value="serS"/>
    <property type="match status" value="1"/>
</dbReference>
<dbReference type="InterPro" id="IPR002314">
    <property type="entry name" value="aa-tRNA-synt_IIb"/>
</dbReference>
<feature type="domain" description="Aminoacyl-transfer RNA synthetases class-II family profile" evidence="11">
    <location>
        <begin position="211"/>
        <end position="460"/>
    </location>
</feature>
<dbReference type="Pfam" id="PF02403">
    <property type="entry name" value="Seryl_tRNA_N"/>
    <property type="match status" value="1"/>
</dbReference>
<dbReference type="EMBL" id="HBGD01004315">
    <property type="protein sequence ID" value="CAD9080316.1"/>
    <property type="molecule type" value="Transcribed_RNA"/>
</dbReference>
<dbReference type="PIRSF" id="PIRSF001529">
    <property type="entry name" value="Ser-tRNA-synth_IIa"/>
    <property type="match status" value="1"/>
</dbReference>
<dbReference type="InterPro" id="IPR042103">
    <property type="entry name" value="SerRS_1_N_sf"/>
</dbReference>
<dbReference type="GO" id="GO:0004828">
    <property type="term" value="F:serine-tRNA ligase activity"/>
    <property type="evidence" value="ECO:0007669"/>
    <property type="project" value="UniProtKB-EC"/>
</dbReference>
<dbReference type="InterPro" id="IPR045864">
    <property type="entry name" value="aa-tRNA-synth_II/BPL/LPL"/>
</dbReference>
<dbReference type="AlphaFoldDB" id="A0A7S1KQS8"/>